<feature type="transmembrane region" description="Helical" evidence="7">
    <location>
        <begin position="110"/>
        <end position="131"/>
    </location>
</feature>
<comment type="similarity">
    <text evidence="7">Belongs to the binding-protein-dependent transport system permease family.</text>
</comment>
<dbReference type="InterPro" id="IPR000515">
    <property type="entry name" value="MetI-like"/>
</dbReference>
<comment type="subcellular location">
    <subcellularLocation>
        <location evidence="1 7">Cell membrane</location>
        <topology evidence="1 7">Multi-pass membrane protein</topology>
    </subcellularLocation>
</comment>
<dbReference type="PANTHER" id="PTHR30193:SF37">
    <property type="entry name" value="INNER MEMBRANE ABC TRANSPORTER PERMEASE PROTEIN YCJO"/>
    <property type="match status" value="1"/>
</dbReference>
<feature type="transmembrane region" description="Helical" evidence="7">
    <location>
        <begin position="218"/>
        <end position="240"/>
    </location>
</feature>
<evidence type="ECO:0000259" key="8">
    <source>
        <dbReference type="PROSITE" id="PS50928"/>
    </source>
</evidence>
<dbReference type="SUPFAM" id="SSF160964">
    <property type="entry name" value="MalF N-terminal region-like"/>
    <property type="match status" value="1"/>
</dbReference>
<feature type="transmembrane region" description="Helical" evidence="7">
    <location>
        <begin position="266"/>
        <end position="286"/>
    </location>
</feature>
<keyword evidence="2 7" id="KW-0813">Transport</keyword>
<proteinExistence type="inferred from homology"/>
<accession>A0ABT4Q468</accession>
<dbReference type="CDD" id="cd06261">
    <property type="entry name" value="TM_PBP2"/>
    <property type="match status" value="1"/>
</dbReference>
<dbReference type="PANTHER" id="PTHR30193">
    <property type="entry name" value="ABC TRANSPORTER PERMEASE PROTEIN"/>
    <property type="match status" value="1"/>
</dbReference>
<dbReference type="Gene3D" id="1.10.3720.10">
    <property type="entry name" value="MetI-like"/>
    <property type="match status" value="1"/>
</dbReference>
<feature type="transmembrane region" description="Helical" evidence="7">
    <location>
        <begin position="151"/>
        <end position="174"/>
    </location>
</feature>
<evidence type="ECO:0000256" key="5">
    <source>
        <dbReference type="ARBA" id="ARBA00022989"/>
    </source>
</evidence>
<dbReference type="RefSeq" id="WP_269880054.1">
    <property type="nucleotide sequence ID" value="NZ_JAQAGZ010000002.1"/>
</dbReference>
<evidence type="ECO:0000256" key="7">
    <source>
        <dbReference type="RuleBase" id="RU363032"/>
    </source>
</evidence>
<gene>
    <name evidence="9" type="ORF">O9H85_04270</name>
</gene>
<comment type="caution">
    <text evidence="9">The sequence shown here is derived from an EMBL/GenBank/DDBJ whole genome shotgun (WGS) entry which is preliminary data.</text>
</comment>
<reference evidence="9 10" key="1">
    <citation type="submission" date="2022-12" db="EMBL/GenBank/DDBJ databases">
        <title>Draft genome sequence of Paenibacillus sp. dW9.</title>
        <authorList>
            <person name="Choi E.-W."/>
            <person name="Kim D.-U."/>
        </authorList>
    </citation>
    <scope>NUCLEOTIDE SEQUENCE [LARGE SCALE GENOMIC DNA]</scope>
    <source>
        <strain evidence="10">dW9</strain>
    </source>
</reference>
<keyword evidence="4 7" id="KW-0812">Transmembrane</keyword>
<evidence type="ECO:0000256" key="6">
    <source>
        <dbReference type="ARBA" id="ARBA00023136"/>
    </source>
</evidence>
<evidence type="ECO:0000256" key="3">
    <source>
        <dbReference type="ARBA" id="ARBA00022475"/>
    </source>
</evidence>
<feature type="domain" description="ABC transmembrane type-1" evidence="8">
    <location>
        <begin position="72"/>
        <end position="287"/>
    </location>
</feature>
<name>A0ABT4Q468_9BACL</name>
<dbReference type="PROSITE" id="PS50928">
    <property type="entry name" value="ABC_TM1"/>
    <property type="match status" value="1"/>
</dbReference>
<evidence type="ECO:0000313" key="10">
    <source>
        <dbReference type="Proteomes" id="UP001527882"/>
    </source>
</evidence>
<organism evidence="9 10">
    <name type="scientific">Paenibacillus gyeongsangnamensis</name>
    <dbReference type="NCBI Taxonomy" id="3388067"/>
    <lineage>
        <taxon>Bacteria</taxon>
        <taxon>Bacillati</taxon>
        <taxon>Bacillota</taxon>
        <taxon>Bacilli</taxon>
        <taxon>Bacillales</taxon>
        <taxon>Paenibacillaceae</taxon>
        <taxon>Paenibacillus</taxon>
    </lineage>
</organism>
<evidence type="ECO:0000313" key="9">
    <source>
        <dbReference type="EMBL" id="MCZ8511659.1"/>
    </source>
</evidence>
<keyword evidence="3" id="KW-1003">Cell membrane</keyword>
<dbReference type="InterPro" id="IPR051393">
    <property type="entry name" value="ABC_transporter_permease"/>
</dbReference>
<protein>
    <submittedName>
        <fullName evidence="9">Sugar ABC transporter permease</fullName>
    </submittedName>
</protein>
<keyword evidence="6 7" id="KW-0472">Membrane</keyword>
<keyword evidence="5 7" id="KW-1133">Transmembrane helix</keyword>
<dbReference type="InterPro" id="IPR035906">
    <property type="entry name" value="MetI-like_sf"/>
</dbReference>
<dbReference type="EMBL" id="JAQAGZ010000002">
    <property type="protein sequence ID" value="MCZ8511659.1"/>
    <property type="molecule type" value="Genomic_DNA"/>
</dbReference>
<evidence type="ECO:0000256" key="4">
    <source>
        <dbReference type="ARBA" id="ARBA00022692"/>
    </source>
</evidence>
<feature type="transmembrane region" description="Helical" evidence="7">
    <location>
        <begin position="76"/>
        <end position="98"/>
    </location>
</feature>
<evidence type="ECO:0000256" key="2">
    <source>
        <dbReference type="ARBA" id="ARBA00022448"/>
    </source>
</evidence>
<sequence length="296" mass="34269">MGQHRLWRWQYKTAPYLFIMPFFILFAIFSLYPFLFSFYISLTKWNGSSNKAFIGLDNYKDLLSNREFWDSILNSIQLFVLYVPVMILLALLFAVLLNQSWMKLKGFFRTVFFVPNIISVVAVTFVFSMMFNTHDGLINKLLMNAGWTHEAIPWLDSPWWAKLTVAFMVLYRWLGYNMLLLMAGLQNIPADLYESAKMDGATPAQAFWSITVPLIRKIIAFCTILSTIGTFSLFTEPFILTKGGPLKSTTTPVLLLYQESFQNFHFGYASSIAVCFFFLMMTLTIVQLKLFRDDNS</sequence>
<dbReference type="Proteomes" id="UP001527882">
    <property type="component" value="Unassembled WGS sequence"/>
</dbReference>
<evidence type="ECO:0000256" key="1">
    <source>
        <dbReference type="ARBA" id="ARBA00004651"/>
    </source>
</evidence>
<dbReference type="SUPFAM" id="SSF161098">
    <property type="entry name" value="MetI-like"/>
    <property type="match status" value="1"/>
</dbReference>
<feature type="transmembrane region" description="Helical" evidence="7">
    <location>
        <begin position="16"/>
        <end position="40"/>
    </location>
</feature>
<dbReference type="Pfam" id="PF00528">
    <property type="entry name" value="BPD_transp_1"/>
    <property type="match status" value="1"/>
</dbReference>
<keyword evidence="10" id="KW-1185">Reference proteome</keyword>